<evidence type="ECO:0000256" key="3">
    <source>
        <dbReference type="ARBA" id="ARBA00022723"/>
    </source>
</evidence>
<keyword evidence="8" id="KW-0614">Plasmid</keyword>
<gene>
    <name evidence="8" type="primary">pdmA</name>
</gene>
<evidence type="ECO:0000256" key="4">
    <source>
        <dbReference type="ARBA" id="ARBA00023002"/>
    </source>
</evidence>
<evidence type="ECO:0000313" key="8">
    <source>
        <dbReference type="EMBL" id="ALZ45880.1"/>
    </source>
</evidence>
<dbReference type="Pfam" id="PF00355">
    <property type="entry name" value="Rieske"/>
    <property type="match status" value="1"/>
</dbReference>
<dbReference type="InterPro" id="IPR001663">
    <property type="entry name" value="Rng_hydr_dOase-A"/>
</dbReference>
<keyword evidence="5" id="KW-0408">Iron</keyword>
<keyword evidence="6" id="KW-0411">Iron-sulfur</keyword>
<dbReference type="PROSITE" id="PS00570">
    <property type="entry name" value="RING_HYDROXYL_ALPHA"/>
    <property type="match status" value="1"/>
</dbReference>
<keyword evidence="8" id="KW-0489">Methyltransferase</keyword>
<dbReference type="GO" id="GO:0051537">
    <property type="term" value="F:2 iron, 2 sulfur cluster binding"/>
    <property type="evidence" value="ECO:0007669"/>
    <property type="project" value="UniProtKB-KW"/>
</dbReference>
<dbReference type="PROSITE" id="PS51296">
    <property type="entry name" value="RIESKE"/>
    <property type="match status" value="1"/>
</dbReference>
<keyword evidence="2" id="KW-0001">2Fe-2S</keyword>
<dbReference type="GO" id="GO:0016491">
    <property type="term" value="F:oxidoreductase activity"/>
    <property type="evidence" value="ECO:0007669"/>
    <property type="project" value="UniProtKB-KW"/>
</dbReference>
<dbReference type="InterPro" id="IPR015881">
    <property type="entry name" value="ARHD_Rieske_2Fe_2S"/>
</dbReference>
<dbReference type="SUPFAM" id="SSF50022">
    <property type="entry name" value="ISP domain"/>
    <property type="match status" value="1"/>
</dbReference>
<evidence type="ECO:0000256" key="6">
    <source>
        <dbReference type="ARBA" id="ARBA00023014"/>
    </source>
</evidence>
<dbReference type="SMR" id="A0A125QWU1"/>
<dbReference type="PANTHER" id="PTHR43756">
    <property type="entry name" value="CHOLINE MONOOXYGENASE, CHLOROPLASTIC"/>
    <property type="match status" value="1"/>
</dbReference>
<proteinExistence type="inferred from homology"/>
<comment type="similarity">
    <text evidence="1">Belongs to the bacterial ring-hydroxylating dioxygenase alpha subunit family.</text>
</comment>
<protein>
    <submittedName>
        <fullName evidence="8">Phenylurea herbicides N-demethylase alpha subunit</fullName>
    </submittedName>
</protein>
<keyword evidence="4" id="KW-0560">Oxidoreductase</keyword>
<sequence length="459" mass="51883">MFRYDQVAHLTDQAYIDDLCDRVEQGLDQGLLPSHVFRDERVFKVEMDRIFTRAWVFVAHETEIPKSGDFVLRKVGLDQVIVTRSAGGAINVLLNHCRHRGTEVCHEDSGNTTHFKCPYHGWIYKNDGDFVGAPAMREAYGGRLDSKKNGLLRAPQVESYHGFIFTCLSESGPSLSEYLGDVSWMLDAIVKLHPAGLKVLGAPERFIIRTDWKIGAENFAGDVYHIATAHLSVNETKYISQDMRDTLKIGGGYRFQNGHGFITHRLSEMVGAEGGLWAYGLNPEIRKQFDLEGFDDAQKKMLLEAPPVTGNIFPNFSYLRGALPANAGDLPVVFTNFRLWQPVEPGVMEVWNWQFSYDALPDEYNREAYAAGQLAFSAAGLFDQDDSAVWEGVAKLGGSPWGRKEEVMLHYGQQRVEPDSTYEGKGDYFPSTFGEFNQENFWREWVKQLRSDVRNEVPA</sequence>
<reference evidence="8" key="1">
    <citation type="submission" date="2017-08" db="EMBL/GenBank/DDBJ databases">
        <title>Complete sequence of the plasmid of the isoproturon degrdaing bacteria Sphingomonas sp. strain SH.</title>
        <authorList>
            <person name="Devers-Lamrani M."/>
            <person name="Hussain S."/>
            <person name="Storck V."/>
            <person name="Martin-Laurent F."/>
        </authorList>
    </citation>
    <scope>NUCLEOTIDE SEQUENCE</scope>
    <source>
        <strain evidence="8">SH</strain>
        <plasmid evidence="8">pSH</plasmid>
    </source>
</reference>
<evidence type="ECO:0000259" key="7">
    <source>
        <dbReference type="PROSITE" id="PS51296"/>
    </source>
</evidence>
<dbReference type="Gene3D" id="2.102.10.10">
    <property type="entry name" value="Rieske [2Fe-2S] iron-sulphur domain"/>
    <property type="match status" value="1"/>
</dbReference>
<evidence type="ECO:0000256" key="5">
    <source>
        <dbReference type="ARBA" id="ARBA00023004"/>
    </source>
</evidence>
<dbReference type="AlphaFoldDB" id="A0A125QWU1"/>
<dbReference type="GO" id="GO:0005506">
    <property type="term" value="F:iron ion binding"/>
    <property type="evidence" value="ECO:0007669"/>
    <property type="project" value="InterPro"/>
</dbReference>
<dbReference type="PRINTS" id="PR00090">
    <property type="entry name" value="RNGDIOXGNASE"/>
</dbReference>
<dbReference type="GO" id="GO:0008168">
    <property type="term" value="F:methyltransferase activity"/>
    <property type="evidence" value="ECO:0007669"/>
    <property type="project" value="UniProtKB-KW"/>
</dbReference>
<feature type="domain" description="Rieske" evidence="7">
    <location>
        <begin position="55"/>
        <end position="166"/>
    </location>
</feature>
<keyword evidence="8" id="KW-0808">Transferase</keyword>
<accession>A0A125QWU1</accession>
<dbReference type="GO" id="GO:0032259">
    <property type="term" value="P:methylation"/>
    <property type="evidence" value="ECO:0007669"/>
    <property type="project" value="UniProtKB-KW"/>
</dbReference>
<evidence type="ECO:0000256" key="2">
    <source>
        <dbReference type="ARBA" id="ARBA00022714"/>
    </source>
</evidence>
<evidence type="ECO:0000256" key="1">
    <source>
        <dbReference type="ARBA" id="ARBA00008751"/>
    </source>
</evidence>
<dbReference type="EMBL" id="KU237244">
    <property type="protein sequence ID" value="ALZ45880.1"/>
    <property type="molecule type" value="Genomic_DNA"/>
</dbReference>
<dbReference type="PANTHER" id="PTHR43756:SF1">
    <property type="entry name" value="3-PHENYLPROPIONATE_CINNAMIC ACID DIOXYGENASE SUBUNIT ALPHA"/>
    <property type="match status" value="1"/>
</dbReference>
<dbReference type="InterPro" id="IPR036922">
    <property type="entry name" value="Rieske_2Fe-2S_sf"/>
</dbReference>
<geneLocation type="plasmid" evidence="8">
    <name>pSH</name>
</geneLocation>
<dbReference type="Gene3D" id="3.90.380.10">
    <property type="entry name" value="Naphthalene 1,2-dioxygenase Alpha Subunit, Chain A, domain 1"/>
    <property type="match status" value="1"/>
</dbReference>
<keyword evidence="3" id="KW-0479">Metal-binding</keyword>
<name>A0A125QWU1_9SPHN</name>
<dbReference type="RefSeq" id="WP_173238354.1">
    <property type="nucleotide sequence ID" value="NZ_KU237244.1"/>
</dbReference>
<dbReference type="SUPFAM" id="SSF55961">
    <property type="entry name" value="Bet v1-like"/>
    <property type="match status" value="1"/>
</dbReference>
<dbReference type="InterPro" id="IPR017941">
    <property type="entry name" value="Rieske_2Fe-2S"/>
</dbReference>
<organism evidence="8">
    <name type="scientific">Sphingomonas sp. SH</name>
    <dbReference type="NCBI Taxonomy" id="849864"/>
    <lineage>
        <taxon>Bacteria</taxon>
        <taxon>Pseudomonadati</taxon>
        <taxon>Pseudomonadota</taxon>
        <taxon>Alphaproteobacteria</taxon>
        <taxon>Sphingomonadales</taxon>
        <taxon>Sphingomonadaceae</taxon>
        <taxon>Sphingomonas</taxon>
    </lineage>
</organism>